<dbReference type="EMBL" id="BAAAWD010000028">
    <property type="protein sequence ID" value="GAA3038130.1"/>
    <property type="molecule type" value="Genomic_DNA"/>
</dbReference>
<gene>
    <name evidence="2" type="ORF">GCM10017559_77670</name>
</gene>
<dbReference type="SUPFAM" id="SSF51735">
    <property type="entry name" value="NAD(P)-binding Rossmann-fold domains"/>
    <property type="match status" value="1"/>
</dbReference>
<feature type="domain" description="NAD(P)-binding" evidence="1">
    <location>
        <begin position="28"/>
        <end position="212"/>
    </location>
</feature>
<organism evidence="2 3">
    <name type="scientific">Streptosporangium longisporum</name>
    <dbReference type="NCBI Taxonomy" id="46187"/>
    <lineage>
        <taxon>Bacteria</taxon>
        <taxon>Bacillati</taxon>
        <taxon>Actinomycetota</taxon>
        <taxon>Actinomycetes</taxon>
        <taxon>Streptosporangiales</taxon>
        <taxon>Streptosporangiaceae</taxon>
        <taxon>Streptosporangium</taxon>
    </lineage>
</organism>
<proteinExistence type="predicted"/>
<name>A0ABP6LER7_9ACTN</name>
<comment type="caution">
    <text evidence="2">The sequence shown here is derived from an EMBL/GenBank/DDBJ whole genome shotgun (WGS) entry which is preliminary data.</text>
</comment>
<protein>
    <submittedName>
        <fullName evidence="2">SDR family oxidoreductase</fullName>
    </submittedName>
</protein>
<accession>A0ABP6LER7</accession>
<evidence type="ECO:0000313" key="3">
    <source>
        <dbReference type="Proteomes" id="UP001499930"/>
    </source>
</evidence>
<keyword evidence="3" id="KW-1185">Reference proteome</keyword>
<dbReference type="Proteomes" id="UP001499930">
    <property type="component" value="Unassembled WGS sequence"/>
</dbReference>
<evidence type="ECO:0000259" key="1">
    <source>
        <dbReference type="Pfam" id="PF13460"/>
    </source>
</evidence>
<dbReference type="Pfam" id="PF13460">
    <property type="entry name" value="NAD_binding_10"/>
    <property type="match status" value="1"/>
</dbReference>
<reference evidence="3" key="1">
    <citation type="journal article" date="2019" name="Int. J. Syst. Evol. Microbiol.">
        <title>The Global Catalogue of Microorganisms (GCM) 10K type strain sequencing project: providing services to taxonomists for standard genome sequencing and annotation.</title>
        <authorList>
            <consortium name="The Broad Institute Genomics Platform"/>
            <consortium name="The Broad Institute Genome Sequencing Center for Infectious Disease"/>
            <person name="Wu L."/>
            <person name="Ma J."/>
        </authorList>
    </citation>
    <scope>NUCLEOTIDE SEQUENCE [LARGE SCALE GENOMIC DNA]</scope>
    <source>
        <strain evidence="3">JCM 3106</strain>
    </source>
</reference>
<dbReference type="PANTHER" id="PTHR15020:SF50">
    <property type="entry name" value="UPF0659 PROTEIN YMR090W"/>
    <property type="match status" value="1"/>
</dbReference>
<dbReference type="CDD" id="cd05243">
    <property type="entry name" value="SDR_a5"/>
    <property type="match status" value="1"/>
</dbReference>
<sequence>MGAVSCEAGSERAVRCGEGKAMRVFQIGAAGGVGRRLAPLLIARGDEVTGMIRDPAQEETVRATGAVPLAGDLVEDSVDELARRLRGHDAVVFSAGAHGTGMDRTTAIDGKGLEKAADAAVRAGVPRFVLVSVFPDAGRGREPVEGFEHYMRVKKTADVHLTGTGLDWLIVRPGTLLDEPGTGRVSAGPAIEYGDVPRDDVAAFIDAALHEPALNHAIVELTTGETPVAEAVARLATLTGRRPS</sequence>
<dbReference type="InterPro" id="IPR036291">
    <property type="entry name" value="NAD(P)-bd_dom_sf"/>
</dbReference>
<evidence type="ECO:0000313" key="2">
    <source>
        <dbReference type="EMBL" id="GAA3038130.1"/>
    </source>
</evidence>
<dbReference type="PANTHER" id="PTHR15020">
    <property type="entry name" value="FLAVIN REDUCTASE-RELATED"/>
    <property type="match status" value="1"/>
</dbReference>
<dbReference type="Gene3D" id="3.40.50.720">
    <property type="entry name" value="NAD(P)-binding Rossmann-like Domain"/>
    <property type="match status" value="1"/>
</dbReference>
<dbReference type="InterPro" id="IPR016040">
    <property type="entry name" value="NAD(P)-bd_dom"/>
</dbReference>